<evidence type="ECO:0000256" key="1">
    <source>
        <dbReference type="ARBA" id="ARBA00004370"/>
    </source>
</evidence>
<dbReference type="GO" id="GO:0005829">
    <property type="term" value="C:cytosol"/>
    <property type="evidence" value="ECO:0007669"/>
    <property type="project" value="UniProtKB-SubCell"/>
</dbReference>
<dbReference type="GO" id="GO:0016787">
    <property type="term" value="F:hydrolase activity"/>
    <property type="evidence" value="ECO:0007669"/>
    <property type="project" value="UniProtKB-KW"/>
</dbReference>
<protein>
    <recommendedName>
        <fullName evidence="4">Carboxymethylenebutenolidase homolog</fullName>
    </recommendedName>
</protein>
<evidence type="ECO:0000256" key="2">
    <source>
        <dbReference type="ARBA" id="ARBA00004514"/>
    </source>
</evidence>
<evidence type="ECO:0000313" key="13">
    <source>
        <dbReference type="Proteomes" id="UP000663828"/>
    </source>
</evidence>
<evidence type="ECO:0000256" key="4">
    <source>
        <dbReference type="ARBA" id="ARBA00014180"/>
    </source>
</evidence>
<evidence type="ECO:0000256" key="3">
    <source>
        <dbReference type="ARBA" id="ARBA00008456"/>
    </source>
</evidence>
<keyword evidence="7" id="KW-0378">Hydrolase</keyword>
<evidence type="ECO:0000256" key="9">
    <source>
        <dbReference type="ARBA" id="ARBA00023136"/>
    </source>
</evidence>
<evidence type="ECO:0000256" key="8">
    <source>
        <dbReference type="ARBA" id="ARBA00022989"/>
    </source>
</evidence>
<proteinExistence type="inferred from homology"/>
<gene>
    <name evidence="12" type="ORF">XAT740_LOCUS43595</name>
</gene>
<dbReference type="AlphaFoldDB" id="A0A815XPJ2"/>
<dbReference type="Proteomes" id="UP000663828">
    <property type="component" value="Unassembled WGS sequence"/>
</dbReference>
<dbReference type="InterPro" id="IPR029058">
    <property type="entry name" value="AB_hydrolase_fold"/>
</dbReference>
<dbReference type="SUPFAM" id="SSF53474">
    <property type="entry name" value="alpha/beta-Hydrolases"/>
    <property type="match status" value="1"/>
</dbReference>
<comment type="caution">
    <text evidence="12">The sequence shown here is derived from an EMBL/GenBank/DDBJ whole genome shotgun (WGS) entry which is preliminary data.</text>
</comment>
<dbReference type="InterPro" id="IPR042946">
    <property type="entry name" value="CMBL"/>
</dbReference>
<dbReference type="Pfam" id="PF01738">
    <property type="entry name" value="DLH"/>
    <property type="match status" value="1"/>
</dbReference>
<evidence type="ECO:0000256" key="5">
    <source>
        <dbReference type="ARBA" id="ARBA00022490"/>
    </source>
</evidence>
<dbReference type="Gene3D" id="1.20.1070.10">
    <property type="entry name" value="Rhodopsin 7-helix transmembrane proteins"/>
    <property type="match status" value="1"/>
</dbReference>
<comment type="similarity">
    <text evidence="3">Belongs to the dienelactone hydrolase family.</text>
</comment>
<keyword evidence="9 10" id="KW-0472">Membrane</keyword>
<feature type="transmembrane region" description="Helical" evidence="10">
    <location>
        <begin position="90"/>
        <end position="116"/>
    </location>
</feature>
<keyword evidence="6 10" id="KW-0812">Transmembrane</keyword>
<dbReference type="InterPro" id="IPR002925">
    <property type="entry name" value="Dienelactn_hydro"/>
</dbReference>
<evidence type="ECO:0000256" key="6">
    <source>
        <dbReference type="ARBA" id="ARBA00022692"/>
    </source>
</evidence>
<keyword evidence="13" id="KW-1185">Reference proteome</keyword>
<evidence type="ECO:0000259" key="11">
    <source>
        <dbReference type="PROSITE" id="PS50262"/>
    </source>
</evidence>
<feature type="transmembrane region" description="Helical" evidence="10">
    <location>
        <begin position="23"/>
        <end position="45"/>
    </location>
</feature>
<accession>A0A815XPJ2</accession>
<dbReference type="SUPFAM" id="SSF81321">
    <property type="entry name" value="Family A G protein-coupled receptor-like"/>
    <property type="match status" value="1"/>
</dbReference>
<keyword evidence="5" id="KW-0963">Cytoplasm</keyword>
<feature type="domain" description="G-protein coupled receptors family 1 profile" evidence="11">
    <location>
        <begin position="36"/>
        <end position="289"/>
    </location>
</feature>
<feature type="transmembrane region" description="Helical" evidence="10">
    <location>
        <begin position="137"/>
        <end position="162"/>
    </location>
</feature>
<dbReference type="PROSITE" id="PS50262">
    <property type="entry name" value="G_PROTEIN_RECEP_F1_2"/>
    <property type="match status" value="1"/>
</dbReference>
<dbReference type="PANTHER" id="PTHR46812">
    <property type="entry name" value="CARBOXYMETHYLENEBUTENOLIDASE HOMOLOG"/>
    <property type="match status" value="1"/>
</dbReference>
<sequence>MNESNPEETFDTLEISLSRPIRFWLLLLTDCPSIICSFILLIHFFRNRIARQALNNHVVILLILFGLGTQLIDVPLYLTFIINSGIVKPSIPAICLIWWFIAFGLYNGEQILMAWASIERHILIFNDRSLTTKRGRFFAHYLPLILILSYIFIFYVYALFIFPCENTYSYDLPVCNAYPCYQDDPILGRWDFIGNNVLPAFLVAFFSITLLIRVIRQKQRLNQAIQWRKHRKMTIQLLSISTLNVIFVLPLNLLAVAHLCGLPEEYGAHVQQYLYFAGYLFIFLIPFVCLASISELCAEIKRKFSRQRQRIRDGVTDFHRGQTIRRLLLRIRRIHWAHPHQIKNSDLNVYDVVDDESSAPQATVAIIVLYDIRGFKIFFQNQSTASATWSRVQQDLMTVNTYLNSQNYTKLVTIGFCWGDLRVMKASGNGNNNTWNITPYFTGISIHGSQLNLPDADVLQVPMLFICAGNDPSFDNITAVLNKKSFGNQCEYKVYENMRHGFVSAGANYSNPDNVLRTYLNKILKNNSINVKTSLLTTIFSFVFIYFSLT</sequence>
<name>A0A815XPJ2_ADIRI</name>
<feature type="transmembrane region" description="Helical" evidence="10">
    <location>
        <begin position="276"/>
        <end position="298"/>
    </location>
</feature>
<keyword evidence="8 10" id="KW-1133">Transmembrane helix</keyword>
<comment type="subcellular location">
    <subcellularLocation>
        <location evidence="2">Cytoplasm</location>
        <location evidence="2">Cytosol</location>
    </subcellularLocation>
    <subcellularLocation>
        <location evidence="1">Membrane</location>
    </subcellularLocation>
</comment>
<feature type="transmembrane region" description="Helical" evidence="10">
    <location>
        <begin position="57"/>
        <end position="78"/>
    </location>
</feature>
<dbReference type="GO" id="GO:0016020">
    <property type="term" value="C:membrane"/>
    <property type="evidence" value="ECO:0007669"/>
    <property type="project" value="UniProtKB-SubCell"/>
</dbReference>
<dbReference type="Gene3D" id="3.40.50.1820">
    <property type="entry name" value="alpha/beta hydrolase"/>
    <property type="match status" value="1"/>
</dbReference>
<dbReference type="InterPro" id="IPR017452">
    <property type="entry name" value="GPCR_Rhodpsn_7TM"/>
</dbReference>
<dbReference type="EMBL" id="CAJNOR010005397">
    <property type="protein sequence ID" value="CAF1560663.1"/>
    <property type="molecule type" value="Genomic_DNA"/>
</dbReference>
<feature type="transmembrane region" description="Helical" evidence="10">
    <location>
        <begin position="197"/>
        <end position="215"/>
    </location>
</feature>
<feature type="transmembrane region" description="Helical" evidence="10">
    <location>
        <begin position="235"/>
        <end position="256"/>
    </location>
</feature>
<evidence type="ECO:0000256" key="7">
    <source>
        <dbReference type="ARBA" id="ARBA00022801"/>
    </source>
</evidence>
<feature type="transmembrane region" description="Helical" evidence="10">
    <location>
        <begin position="529"/>
        <end position="549"/>
    </location>
</feature>
<evidence type="ECO:0000313" key="12">
    <source>
        <dbReference type="EMBL" id="CAF1560663.1"/>
    </source>
</evidence>
<dbReference type="PANTHER" id="PTHR46812:SF1">
    <property type="entry name" value="CARBOXYMETHYLENEBUTENOLIDASE HOMOLOG"/>
    <property type="match status" value="1"/>
</dbReference>
<reference evidence="12" key="1">
    <citation type="submission" date="2021-02" db="EMBL/GenBank/DDBJ databases">
        <authorList>
            <person name="Nowell W R."/>
        </authorList>
    </citation>
    <scope>NUCLEOTIDE SEQUENCE</scope>
</reference>
<evidence type="ECO:0000256" key="10">
    <source>
        <dbReference type="SAM" id="Phobius"/>
    </source>
</evidence>
<organism evidence="12 13">
    <name type="scientific">Adineta ricciae</name>
    <name type="common">Rotifer</name>
    <dbReference type="NCBI Taxonomy" id="249248"/>
    <lineage>
        <taxon>Eukaryota</taxon>
        <taxon>Metazoa</taxon>
        <taxon>Spiralia</taxon>
        <taxon>Gnathifera</taxon>
        <taxon>Rotifera</taxon>
        <taxon>Eurotatoria</taxon>
        <taxon>Bdelloidea</taxon>
        <taxon>Adinetida</taxon>
        <taxon>Adinetidae</taxon>
        <taxon>Adineta</taxon>
    </lineage>
</organism>